<sequence>MSIRSIRARLADDPAVGAGNVLTTRIALGEGLDEPLLTFDTPVDDHAAWEPFTLRELDRAVRARAAALHGLGIGRRDPVVIYASAAADHVLGFLALARLGAIPALLNPNLDGEKAARYIHRLRAAGVLTDPAHRELLAGHDPGAPLLPEIATLAQGDPADAPEPYRHWGGDPVAITHSSGTTGLPKAVVHSHDSLYAAIRHRLALPRPQGSERMLSALPSPHAATLIITNLALSSQAQLALLSAQGGEGVLQAVESWRPHGVIGFAATWADLARHDLSTRQLDSVALWWNTGDCAHEAHIRRLIATGSREGVSRAGRVRTPGSVFVDGLGSTEMGHSHFFITHSQDTDRYGRCVGRPHAFVDCAVLGPDGSELGPNEIGELGTNSPTLALGYWNDSVTTYRTRVRGYFLTGDLMYRDEEGYYYHVDRAVDSVELGDGHRLYTAMSEERVLAACPEVLDCTVVAVREGDRVVTDVLLQLDPKADQLTDRTKEVTAALEDRVAATVRRVLVVSDDRIPLGPTGKVRKVLLREWHLAGSTTRTTR</sequence>
<dbReference type="RefSeq" id="WP_184910778.1">
    <property type="nucleotide sequence ID" value="NZ_JACHJR010000001.1"/>
</dbReference>
<gene>
    <name evidence="3" type="ORF">F4556_000205</name>
</gene>
<accession>A0A7W7WFL3</accession>
<dbReference type="Pfam" id="PF00501">
    <property type="entry name" value="AMP-binding"/>
    <property type="match status" value="1"/>
</dbReference>
<evidence type="ECO:0000259" key="2">
    <source>
        <dbReference type="Pfam" id="PF00501"/>
    </source>
</evidence>
<dbReference type="CDD" id="cd04433">
    <property type="entry name" value="AFD_class_I"/>
    <property type="match status" value="1"/>
</dbReference>
<comment type="caution">
    <text evidence="3">The sequence shown here is derived from an EMBL/GenBank/DDBJ whole genome shotgun (WGS) entry which is preliminary data.</text>
</comment>
<proteinExistence type="inferred from homology"/>
<dbReference type="InterPro" id="IPR042099">
    <property type="entry name" value="ANL_N_sf"/>
</dbReference>
<dbReference type="SUPFAM" id="SSF56801">
    <property type="entry name" value="Acetyl-CoA synthetase-like"/>
    <property type="match status" value="1"/>
</dbReference>
<dbReference type="Proteomes" id="UP000573327">
    <property type="component" value="Unassembled WGS sequence"/>
</dbReference>
<keyword evidence="4" id="KW-1185">Reference proteome</keyword>
<dbReference type="GO" id="GO:0031956">
    <property type="term" value="F:medium-chain fatty acid-CoA ligase activity"/>
    <property type="evidence" value="ECO:0007669"/>
    <property type="project" value="TreeGrafter"/>
</dbReference>
<dbReference type="PROSITE" id="PS00455">
    <property type="entry name" value="AMP_BINDING"/>
    <property type="match status" value="1"/>
</dbReference>
<dbReference type="GO" id="GO:0006631">
    <property type="term" value="P:fatty acid metabolic process"/>
    <property type="evidence" value="ECO:0007669"/>
    <property type="project" value="TreeGrafter"/>
</dbReference>
<evidence type="ECO:0000256" key="1">
    <source>
        <dbReference type="ARBA" id="ARBA00006432"/>
    </source>
</evidence>
<dbReference type="InterPro" id="IPR045851">
    <property type="entry name" value="AMP-bd_C_sf"/>
</dbReference>
<dbReference type="PANTHER" id="PTHR43201">
    <property type="entry name" value="ACYL-COA SYNTHETASE"/>
    <property type="match status" value="1"/>
</dbReference>
<evidence type="ECO:0000313" key="3">
    <source>
        <dbReference type="EMBL" id="MBB4944670.1"/>
    </source>
</evidence>
<reference evidence="3 4" key="1">
    <citation type="submission" date="2020-08" db="EMBL/GenBank/DDBJ databases">
        <title>Sequencing the genomes of 1000 actinobacteria strains.</title>
        <authorList>
            <person name="Klenk H.-P."/>
        </authorList>
    </citation>
    <scope>NUCLEOTIDE SEQUENCE [LARGE SCALE GENOMIC DNA]</scope>
    <source>
        <strain evidence="3 4">DSM 44786</strain>
    </source>
</reference>
<dbReference type="Gene3D" id="3.30.300.30">
    <property type="match status" value="1"/>
</dbReference>
<protein>
    <submittedName>
        <fullName evidence="3">Acyl-CoA synthetase (AMP-forming)/AMP-acid ligase II</fullName>
    </submittedName>
</protein>
<comment type="similarity">
    <text evidence="1">Belongs to the ATP-dependent AMP-binding enzyme family.</text>
</comment>
<dbReference type="PANTHER" id="PTHR43201:SF8">
    <property type="entry name" value="ACYL-COA SYNTHETASE FAMILY MEMBER 3"/>
    <property type="match status" value="1"/>
</dbReference>
<feature type="domain" description="AMP-dependent synthetase/ligase" evidence="2">
    <location>
        <begin position="48"/>
        <end position="393"/>
    </location>
</feature>
<evidence type="ECO:0000313" key="4">
    <source>
        <dbReference type="Proteomes" id="UP000573327"/>
    </source>
</evidence>
<organism evidence="3 4">
    <name type="scientific">Kitasatospora gansuensis</name>
    <dbReference type="NCBI Taxonomy" id="258050"/>
    <lineage>
        <taxon>Bacteria</taxon>
        <taxon>Bacillati</taxon>
        <taxon>Actinomycetota</taxon>
        <taxon>Actinomycetes</taxon>
        <taxon>Kitasatosporales</taxon>
        <taxon>Streptomycetaceae</taxon>
        <taxon>Kitasatospora</taxon>
    </lineage>
</organism>
<keyword evidence="3" id="KW-0436">Ligase</keyword>
<dbReference type="EMBL" id="JACHJR010000001">
    <property type="protein sequence ID" value="MBB4944670.1"/>
    <property type="molecule type" value="Genomic_DNA"/>
</dbReference>
<dbReference type="AlphaFoldDB" id="A0A7W7WFL3"/>
<dbReference type="Gene3D" id="3.40.50.12780">
    <property type="entry name" value="N-terminal domain of ligase-like"/>
    <property type="match status" value="1"/>
</dbReference>
<name>A0A7W7WFL3_9ACTN</name>
<dbReference type="InterPro" id="IPR000873">
    <property type="entry name" value="AMP-dep_synth/lig_dom"/>
</dbReference>
<dbReference type="InterPro" id="IPR020845">
    <property type="entry name" value="AMP-binding_CS"/>
</dbReference>